<accession>A0ABT4RIL2</accession>
<dbReference type="CDD" id="cd01164">
    <property type="entry name" value="FruK_PfkB_like"/>
    <property type="match status" value="1"/>
</dbReference>
<comment type="caution">
    <text evidence="8">The sequence shown here is derived from an EMBL/GenBank/DDBJ whole genome shotgun (WGS) entry which is preliminary data.</text>
</comment>
<dbReference type="PANTHER" id="PTHR46566:SF2">
    <property type="entry name" value="ATP-DEPENDENT 6-PHOSPHOFRUCTOKINASE ISOZYME 2"/>
    <property type="match status" value="1"/>
</dbReference>
<protein>
    <submittedName>
        <fullName evidence="8">1-phosphofructokinase family hexose kinase</fullName>
    </submittedName>
</protein>
<organism evidence="8 9">
    <name type="scientific">Solirubrobacter deserti</name>
    <dbReference type="NCBI Taxonomy" id="2282478"/>
    <lineage>
        <taxon>Bacteria</taxon>
        <taxon>Bacillati</taxon>
        <taxon>Actinomycetota</taxon>
        <taxon>Thermoleophilia</taxon>
        <taxon>Solirubrobacterales</taxon>
        <taxon>Solirubrobacteraceae</taxon>
        <taxon>Solirubrobacter</taxon>
    </lineage>
</organism>
<dbReference type="InterPro" id="IPR029056">
    <property type="entry name" value="Ribokinase-like"/>
</dbReference>
<dbReference type="PROSITE" id="PS00583">
    <property type="entry name" value="PFKB_KINASES_1"/>
    <property type="match status" value="1"/>
</dbReference>
<reference evidence="8" key="1">
    <citation type="submission" date="2022-10" db="EMBL/GenBank/DDBJ databases">
        <title>The WGS of Solirubrobacter sp. CPCC 204708.</title>
        <authorList>
            <person name="Jiang Z."/>
        </authorList>
    </citation>
    <scope>NUCLEOTIDE SEQUENCE</scope>
    <source>
        <strain evidence="8">CPCC 204708</strain>
    </source>
</reference>
<keyword evidence="5" id="KW-0067">ATP-binding</keyword>
<evidence type="ECO:0000256" key="3">
    <source>
        <dbReference type="ARBA" id="ARBA00022741"/>
    </source>
</evidence>
<comment type="similarity">
    <text evidence="1">Belongs to the carbohydrate kinase PfkB family.</text>
</comment>
<evidence type="ECO:0000313" key="9">
    <source>
        <dbReference type="Proteomes" id="UP001147700"/>
    </source>
</evidence>
<dbReference type="NCBIfam" id="TIGR03168">
    <property type="entry name" value="1-PFK"/>
    <property type="match status" value="1"/>
</dbReference>
<dbReference type="Pfam" id="PF00294">
    <property type="entry name" value="PfkB"/>
    <property type="match status" value="1"/>
</dbReference>
<keyword evidence="2 6" id="KW-0808">Transferase</keyword>
<evidence type="ECO:0000256" key="4">
    <source>
        <dbReference type="ARBA" id="ARBA00022777"/>
    </source>
</evidence>
<dbReference type="InterPro" id="IPR011611">
    <property type="entry name" value="PfkB_dom"/>
</dbReference>
<dbReference type="InterPro" id="IPR017583">
    <property type="entry name" value="Tagatose/fructose_Pkinase"/>
</dbReference>
<dbReference type="Gene3D" id="3.40.1190.20">
    <property type="match status" value="1"/>
</dbReference>
<dbReference type="SUPFAM" id="SSF53613">
    <property type="entry name" value="Ribokinase-like"/>
    <property type="match status" value="1"/>
</dbReference>
<evidence type="ECO:0000256" key="6">
    <source>
        <dbReference type="PIRNR" id="PIRNR000535"/>
    </source>
</evidence>
<evidence type="ECO:0000313" key="8">
    <source>
        <dbReference type="EMBL" id="MDA0138404.1"/>
    </source>
</evidence>
<keyword evidence="3" id="KW-0547">Nucleotide-binding</keyword>
<dbReference type="Proteomes" id="UP001147700">
    <property type="component" value="Unassembled WGS sequence"/>
</dbReference>
<evidence type="ECO:0000256" key="2">
    <source>
        <dbReference type="ARBA" id="ARBA00022679"/>
    </source>
</evidence>
<gene>
    <name evidence="8" type="ORF">OJ962_12955</name>
</gene>
<dbReference type="EMBL" id="JAPCID010000015">
    <property type="protein sequence ID" value="MDA0138404.1"/>
    <property type="molecule type" value="Genomic_DNA"/>
</dbReference>
<evidence type="ECO:0000256" key="1">
    <source>
        <dbReference type="ARBA" id="ARBA00010688"/>
    </source>
</evidence>
<keyword evidence="4" id="KW-0418">Kinase</keyword>
<evidence type="ECO:0000256" key="5">
    <source>
        <dbReference type="ARBA" id="ARBA00022840"/>
    </source>
</evidence>
<keyword evidence="9" id="KW-1185">Reference proteome</keyword>
<name>A0ABT4RIL2_9ACTN</name>
<dbReference type="PANTHER" id="PTHR46566">
    <property type="entry name" value="1-PHOSPHOFRUCTOKINASE-RELATED"/>
    <property type="match status" value="1"/>
</dbReference>
<dbReference type="InterPro" id="IPR002173">
    <property type="entry name" value="Carboh/pur_kinase_PfkB_CS"/>
</dbReference>
<dbReference type="PIRSF" id="PIRSF000535">
    <property type="entry name" value="1PFK/6PFK/LacC"/>
    <property type="match status" value="1"/>
</dbReference>
<evidence type="ECO:0000259" key="7">
    <source>
        <dbReference type="Pfam" id="PF00294"/>
    </source>
</evidence>
<dbReference type="RefSeq" id="WP_202957842.1">
    <property type="nucleotide sequence ID" value="NZ_JAPCID010000015.1"/>
</dbReference>
<feature type="domain" description="Carbohydrate kinase PfkB" evidence="7">
    <location>
        <begin position="17"/>
        <end position="299"/>
    </location>
</feature>
<sequence>MIVTVTLNTAIDKTLSVPNFRLGRRHRTVEQTTMPGGKGVNVARVLKTIGAPVIATGFAGGATGTRIVDQLTQLSVLSDFVRIREESRTNTAVIDPTTGEQTEINEKGPKVTPQEVELFVDKLLYLAKGASLCVFAGSLPREVDTDIYAFLIRELRKLGVTTVVDTDGDPLRRAVRAEPDVVSPNMLEAEELVGHEFNDDEDRTYAVKEVCDMGAREALMTLPDGCFARMHPPHETEPVIYRVRVRGGAIEPRATVGSGDAFLAGYVAARYQSRPVEEALAFAVACGAESTQHLGAGLVDPDRVQRLLGEVDVERHSATHNDALT</sequence>
<proteinExistence type="inferred from homology"/>